<organism evidence="2 4">
    <name type="scientific">Vanilla planifolia</name>
    <name type="common">Vanilla</name>
    <dbReference type="NCBI Taxonomy" id="51239"/>
    <lineage>
        <taxon>Eukaryota</taxon>
        <taxon>Viridiplantae</taxon>
        <taxon>Streptophyta</taxon>
        <taxon>Embryophyta</taxon>
        <taxon>Tracheophyta</taxon>
        <taxon>Spermatophyta</taxon>
        <taxon>Magnoliopsida</taxon>
        <taxon>Liliopsida</taxon>
        <taxon>Asparagales</taxon>
        <taxon>Orchidaceae</taxon>
        <taxon>Vanilloideae</taxon>
        <taxon>Vanilleae</taxon>
        <taxon>Vanilla</taxon>
    </lineage>
</organism>
<evidence type="ECO:0000313" key="2">
    <source>
        <dbReference type="EMBL" id="KAG0464481.1"/>
    </source>
</evidence>
<dbReference type="EMBL" id="JADCNL010000010">
    <property type="protein sequence ID" value="KAG0464481.1"/>
    <property type="molecule type" value="Genomic_DNA"/>
</dbReference>
<protein>
    <submittedName>
        <fullName evidence="2">Uncharacterized protein</fullName>
    </submittedName>
</protein>
<evidence type="ECO:0000313" key="3">
    <source>
        <dbReference type="EMBL" id="KAG0465963.1"/>
    </source>
</evidence>
<dbReference type="PANTHER" id="PTHR33622">
    <property type="entry name" value="OS03G0724500 PROTEIN"/>
    <property type="match status" value="1"/>
</dbReference>
<gene>
    <name evidence="3" type="ORF">HPP92_020127</name>
    <name evidence="2" type="ORF">HPP92_020550</name>
</gene>
<feature type="region of interest" description="Disordered" evidence="1">
    <location>
        <begin position="1"/>
        <end position="21"/>
    </location>
</feature>
<sequence>MESPVAGEHLDSPCRKKKPVDDGLLADMKDHLDQFVHTSMEQHRICLKKTIRDLSDFVKLRKSRSRSRQSTMKEAKTEPPDEF</sequence>
<dbReference type="Proteomes" id="UP000639772">
    <property type="component" value="Chromosome 10"/>
</dbReference>
<dbReference type="EMBL" id="JADCNM010000010">
    <property type="protein sequence ID" value="KAG0465963.1"/>
    <property type="molecule type" value="Genomic_DNA"/>
</dbReference>
<dbReference type="AlphaFoldDB" id="A0A835Q1G7"/>
<comment type="caution">
    <text evidence="2">The sequence shown here is derived from an EMBL/GenBank/DDBJ whole genome shotgun (WGS) entry which is preliminary data.</text>
</comment>
<reference evidence="4 5" key="1">
    <citation type="journal article" date="2020" name="Nat. Food">
        <title>A phased Vanilla planifolia genome enables genetic improvement of flavour and production.</title>
        <authorList>
            <person name="Hasing T."/>
            <person name="Tang H."/>
            <person name="Brym M."/>
            <person name="Khazi F."/>
            <person name="Huang T."/>
            <person name="Chambers A.H."/>
        </authorList>
    </citation>
    <scope>NUCLEOTIDE SEQUENCE [LARGE SCALE GENOMIC DNA]</scope>
    <source>
        <tissue evidence="2">Leaf</tissue>
    </source>
</reference>
<keyword evidence="4" id="KW-1185">Reference proteome</keyword>
<evidence type="ECO:0000313" key="5">
    <source>
        <dbReference type="Proteomes" id="UP000639772"/>
    </source>
</evidence>
<feature type="compositionally biased region" description="Basic and acidic residues" evidence="1">
    <location>
        <begin position="71"/>
        <end position="83"/>
    </location>
</feature>
<dbReference type="Proteomes" id="UP000636800">
    <property type="component" value="Chromosome 10"/>
</dbReference>
<evidence type="ECO:0000256" key="1">
    <source>
        <dbReference type="SAM" id="MobiDB-lite"/>
    </source>
</evidence>
<feature type="region of interest" description="Disordered" evidence="1">
    <location>
        <begin position="60"/>
        <end position="83"/>
    </location>
</feature>
<dbReference type="OrthoDB" id="1923810at2759"/>
<name>A0A835Q1G7_VANPL</name>
<proteinExistence type="predicted"/>
<dbReference type="PANTHER" id="PTHR33622:SF10">
    <property type="entry name" value="MARKER FOR OXIDATIVE STRESS RESPONSE PROTEIN"/>
    <property type="match status" value="1"/>
</dbReference>
<accession>A0A835Q1G7</accession>
<evidence type="ECO:0000313" key="4">
    <source>
        <dbReference type="Proteomes" id="UP000636800"/>
    </source>
</evidence>